<feature type="transmembrane region" description="Helical" evidence="8">
    <location>
        <begin position="131"/>
        <end position="150"/>
    </location>
</feature>
<proteinExistence type="predicted"/>
<evidence type="ECO:0000313" key="9">
    <source>
        <dbReference type="EMBL" id="RXW26712.1"/>
    </source>
</evidence>
<keyword evidence="2" id="KW-1003">Cell membrane</keyword>
<keyword evidence="4 8" id="KW-0812">Transmembrane</keyword>
<feature type="transmembrane region" description="Helical" evidence="8">
    <location>
        <begin position="211"/>
        <end position="233"/>
    </location>
</feature>
<evidence type="ECO:0000256" key="6">
    <source>
        <dbReference type="ARBA" id="ARBA00023136"/>
    </source>
</evidence>
<evidence type="ECO:0000256" key="3">
    <source>
        <dbReference type="ARBA" id="ARBA00022679"/>
    </source>
</evidence>
<evidence type="ECO:0000256" key="8">
    <source>
        <dbReference type="SAM" id="Phobius"/>
    </source>
</evidence>
<feature type="transmembrane region" description="Helical" evidence="8">
    <location>
        <begin position="316"/>
        <end position="336"/>
    </location>
</feature>
<feature type="transmembrane region" description="Helical" evidence="8">
    <location>
        <begin position="102"/>
        <end position="125"/>
    </location>
</feature>
<dbReference type="GO" id="GO:0071555">
    <property type="term" value="P:cell wall organization"/>
    <property type="evidence" value="ECO:0007669"/>
    <property type="project" value="TreeGrafter"/>
</dbReference>
<dbReference type="GO" id="GO:0046872">
    <property type="term" value="F:metal ion binding"/>
    <property type="evidence" value="ECO:0007669"/>
    <property type="project" value="UniProtKB-KW"/>
</dbReference>
<dbReference type="GO" id="GO:0005886">
    <property type="term" value="C:plasma membrane"/>
    <property type="evidence" value="ECO:0007669"/>
    <property type="project" value="UniProtKB-SubCell"/>
</dbReference>
<comment type="cofactor">
    <cofactor evidence="7">
        <name>Mg(2+)</name>
        <dbReference type="ChEBI" id="CHEBI:18420"/>
    </cofactor>
</comment>
<dbReference type="Pfam" id="PF00953">
    <property type="entry name" value="Glycos_transf_4"/>
    <property type="match status" value="1"/>
</dbReference>
<reference evidence="9 10" key="1">
    <citation type="submission" date="2018-06" db="EMBL/GenBank/DDBJ databases">
        <title>Carbapenemase-producing Enterobacteriaceae present in wastewater treatment plant effluent and nearby surface waters in the US.</title>
        <authorList>
            <person name="Mathys D.A."/>
            <person name="Mollenkopf D.F."/>
            <person name="Feicht S.M."/>
            <person name="Adams R.J."/>
            <person name="Albers A.L."/>
            <person name="Grooters S.V."/>
            <person name="Stuever D.M."/>
            <person name="Daniels J.B."/>
            <person name="Wittum T.E."/>
        </authorList>
    </citation>
    <scope>NUCLEOTIDE SEQUENCE [LARGE SCALE GENOMIC DNA]</scope>
    <source>
        <strain evidence="9 10">GEO_4_Eff_A</strain>
    </source>
</reference>
<protein>
    <submittedName>
        <fullName evidence="9">Glycosyl transferase</fullName>
    </submittedName>
</protein>
<dbReference type="EMBL" id="QJSL01000028">
    <property type="protein sequence ID" value="RXW26712.1"/>
    <property type="molecule type" value="Genomic_DNA"/>
</dbReference>
<keyword evidence="7" id="KW-0479">Metal-binding</keyword>
<accession>A0A4Q2E3S1</accession>
<keyword evidence="7" id="KW-0460">Magnesium</keyword>
<evidence type="ECO:0000256" key="4">
    <source>
        <dbReference type="ARBA" id="ARBA00022692"/>
    </source>
</evidence>
<feature type="transmembrane region" description="Helical" evidence="8">
    <location>
        <begin position="290"/>
        <end position="310"/>
    </location>
</feature>
<dbReference type="PANTHER" id="PTHR22926">
    <property type="entry name" value="PHOSPHO-N-ACETYLMURAMOYL-PENTAPEPTIDE-TRANSFERASE"/>
    <property type="match status" value="1"/>
</dbReference>
<dbReference type="GO" id="GO:0044038">
    <property type="term" value="P:cell wall macromolecule biosynthetic process"/>
    <property type="evidence" value="ECO:0007669"/>
    <property type="project" value="TreeGrafter"/>
</dbReference>
<feature type="transmembrane region" description="Helical" evidence="8">
    <location>
        <begin position="6"/>
        <end position="26"/>
    </location>
</feature>
<dbReference type="InterPro" id="IPR000715">
    <property type="entry name" value="Glycosyl_transferase_4"/>
</dbReference>
<feature type="transmembrane region" description="Helical" evidence="8">
    <location>
        <begin position="71"/>
        <end position="90"/>
    </location>
</feature>
<evidence type="ECO:0000256" key="5">
    <source>
        <dbReference type="ARBA" id="ARBA00022989"/>
    </source>
</evidence>
<dbReference type="Proteomes" id="UP000290875">
    <property type="component" value="Unassembled WGS sequence"/>
</dbReference>
<dbReference type="GO" id="GO:0016780">
    <property type="term" value="F:phosphotransferase activity, for other substituted phosphate groups"/>
    <property type="evidence" value="ECO:0007669"/>
    <property type="project" value="InterPro"/>
</dbReference>
<feature type="transmembrane region" description="Helical" evidence="8">
    <location>
        <begin position="162"/>
        <end position="180"/>
    </location>
</feature>
<dbReference type="PANTHER" id="PTHR22926:SF3">
    <property type="entry name" value="UNDECAPRENYL-PHOSPHATE ALPHA-N-ACETYLGLUCOSAMINYL 1-PHOSPHATE TRANSFERASE"/>
    <property type="match status" value="1"/>
</dbReference>
<name>A0A4Q2E3S1_ENTCL</name>
<sequence>MVNLGIVIFSFLVSCVLTCGLRGYAIKHNVIDRPNQRSSHSVPTPRGGGVAIVLTLLVALVWFYFSRELTLESFLGLFIPGLIVAIIGFLDDHGHIAARWRLLMHFTAAAIGIYFLGSFPVITLFGYDLSLSWIGMILGCVYLVWMLNLYNFMDGINGLASAEAITFAACSAVLIVVNQYTDAPESIYPLTLALIGAAAGFIVWNFPIAKIFMGDAGSGFLGITIGLMILHIAKVDTHFFIAELCLLGVFIVDATTTLLRRVVAGKKVYEAHASHGYQILARKYGSHVPVTMMAIAVNLLWLFPIAFFIASAKIDGVVGLIVAWLPLFAVALKCGAGVKDKESNVNA</sequence>
<feature type="transmembrane region" description="Helical" evidence="8">
    <location>
        <begin position="186"/>
        <end position="204"/>
    </location>
</feature>
<gene>
    <name evidence="9" type="ORF">DM877_22800</name>
</gene>
<feature type="transmembrane region" description="Helical" evidence="8">
    <location>
        <begin position="239"/>
        <end position="259"/>
    </location>
</feature>
<comment type="caution">
    <text evidence="9">The sequence shown here is derived from an EMBL/GenBank/DDBJ whole genome shotgun (WGS) entry which is preliminary data.</text>
</comment>
<keyword evidence="5 8" id="KW-1133">Transmembrane helix</keyword>
<evidence type="ECO:0000256" key="1">
    <source>
        <dbReference type="ARBA" id="ARBA00004651"/>
    </source>
</evidence>
<feature type="binding site" evidence="7">
    <location>
        <position position="151"/>
    </location>
    <ligand>
        <name>Mg(2+)</name>
        <dbReference type="ChEBI" id="CHEBI:18420"/>
    </ligand>
</feature>
<evidence type="ECO:0000256" key="7">
    <source>
        <dbReference type="PIRSR" id="PIRSR600715-1"/>
    </source>
</evidence>
<organism evidence="9 10">
    <name type="scientific">Enterobacter cloacae</name>
    <dbReference type="NCBI Taxonomy" id="550"/>
    <lineage>
        <taxon>Bacteria</taxon>
        <taxon>Pseudomonadati</taxon>
        <taxon>Pseudomonadota</taxon>
        <taxon>Gammaproteobacteria</taxon>
        <taxon>Enterobacterales</taxon>
        <taxon>Enterobacteriaceae</taxon>
        <taxon>Enterobacter</taxon>
        <taxon>Enterobacter cloacae complex</taxon>
    </lineage>
</organism>
<feature type="binding site" evidence="7">
    <location>
        <position position="215"/>
    </location>
    <ligand>
        <name>Mg(2+)</name>
        <dbReference type="ChEBI" id="CHEBI:18420"/>
    </ligand>
</feature>
<evidence type="ECO:0000313" key="10">
    <source>
        <dbReference type="Proteomes" id="UP000290875"/>
    </source>
</evidence>
<keyword evidence="3 9" id="KW-0808">Transferase</keyword>
<keyword evidence="6 8" id="KW-0472">Membrane</keyword>
<dbReference type="CDD" id="cd06854">
    <property type="entry name" value="GT_WbpL_WbcO_like"/>
    <property type="match status" value="1"/>
</dbReference>
<comment type="subcellular location">
    <subcellularLocation>
        <location evidence="1">Cell membrane</location>
        <topology evidence="1">Multi-pass membrane protein</topology>
    </subcellularLocation>
</comment>
<dbReference type="AlphaFoldDB" id="A0A4Q2E3S1"/>
<dbReference type="RefSeq" id="WP_129325200.1">
    <property type="nucleotide sequence ID" value="NZ_QJSL01000028.1"/>
</dbReference>
<dbReference type="GO" id="GO:0009103">
    <property type="term" value="P:lipopolysaccharide biosynthetic process"/>
    <property type="evidence" value="ECO:0007669"/>
    <property type="project" value="TreeGrafter"/>
</dbReference>
<feature type="transmembrane region" description="Helical" evidence="8">
    <location>
        <begin position="47"/>
        <end position="65"/>
    </location>
</feature>
<evidence type="ECO:0000256" key="2">
    <source>
        <dbReference type="ARBA" id="ARBA00022475"/>
    </source>
</evidence>